<protein>
    <submittedName>
        <fullName evidence="2">Uncharacterized protein</fullName>
    </submittedName>
</protein>
<reference evidence="2 3" key="1">
    <citation type="submission" date="2020-03" db="EMBL/GenBank/DDBJ databases">
        <title>Whole genome shotgun sequence of Phytohabitans suffuscus NBRC 105367.</title>
        <authorList>
            <person name="Komaki H."/>
            <person name="Tamura T."/>
        </authorList>
    </citation>
    <scope>NUCLEOTIDE SEQUENCE [LARGE SCALE GENOMIC DNA]</scope>
    <source>
        <strain evidence="2 3">NBRC 105367</strain>
    </source>
</reference>
<gene>
    <name evidence="2" type="ORF">Psuf_054150</name>
</gene>
<feature type="compositionally biased region" description="Low complexity" evidence="1">
    <location>
        <begin position="157"/>
        <end position="168"/>
    </location>
</feature>
<accession>A0A6F8YPQ2</accession>
<proteinExistence type="predicted"/>
<evidence type="ECO:0000313" key="3">
    <source>
        <dbReference type="Proteomes" id="UP000503011"/>
    </source>
</evidence>
<sequence length="190" mass="20481">MVTEYARNITNPAWLLSPVKRVHGWADDCATPPTAANQVTTDTKFTLDNLAYGAAPTKGAITKVETIKDWNGGTRLYQTTATTVYDAQGRVKSVTDIAGETTTTDYTPAAGDPSPKPSPPTRCCGPTPSSSTPPGARRRKPRTPTCGSPRPRMTRWAAPPACGYPGAARLRSRTPRPADTRTAFPRRCHR</sequence>
<feature type="compositionally biased region" description="Low complexity" evidence="1">
    <location>
        <begin position="121"/>
        <end position="135"/>
    </location>
</feature>
<reference evidence="2 3" key="2">
    <citation type="submission" date="2020-03" db="EMBL/GenBank/DDBJ databases">
        <authorList>
            <person name="Ichikawa N."/>
            <person name="Kimura A."/>
            <person name="Kitahashi Y."/>
            <person name="Uohara A."/>
        </authorList>
    </citation>
    <scope>NUCLEOTIDE SEQUENCE [LARGE SCALE GENOMIC DNA]</scope>
    <source>
        <strain evidence="2 3">NBRC 105367</strain>
    </source>
</reference>
<evidence type="ECO:0000256" key="1">
    <source>
        <dbReference type="SAM" id="MobiDB-lite"/>
    </source>
</evidence>
<keyword evidence="3" id="KW-1185">Reference proteome</keyword>
<name>A0A6F8YPQ2_9ACTN</name>
<feature type="region of interest" description="Disordered" evidence="1">
    <location>
        <begin position="96"/>
        <end position="190"/>
    </location>
</feature>
<dbReference type="KEGG" id="psuu:Psuf_054150"/>
<dbReference type="Proteomes" id="UP000503011">
    <property type="component" value="Chromosome"/>
</dbReference>
<dbReference type="EMBL" id="AP022871">
    <property type="protein sequence ID" value="BCB88102.1"/>
    <property type="molecule type" value="Genomic_DNA"/>
</dbReference>
<organism evidence="2 3">
    <name type="scientific">Phytohabitans suffuscus</name>
    <dbReference type="NCBI Taxonomy" id="624315"/>
    <lineage>
        <taxon>Bacteria</taxon>
        <taxon>Bacillati</taxon>
        <taxon>Actinomycetota</taxon>
        <taxon>Actinomycetes</taxon>
        <taxon>Micromonosporales</taxon>
        <taxon>Micromonosporaceae</taxon>
    </lineage>
</organism>
<dbReference type="AlphaFoldDB" id="A0A6F8YPQ2"/>
<evidence type="ECO:0000313" key="2">
    <source>
        <dbReference type="EMBL" id="BCB88102.1"/>
    </source>
</evidence>
<dbReference type="InterPro" id="IPR006530">
    <property type="entry name" value="YD"/>
</dbReference>
<dbReference type="NCBIfam" id="TIGR01643">
    <property type="entry name" value="YD_repeat_2x"/>
    <property type="match status" value="1"/>
</dbReference>